<dbReference type="InterPro" id="IPR010064">
    <property type="entry name" value="HK97-gp10_tail"/>
</dbReference>
<proteinExistence type="predicted"/>
<accession>A0A976YFE4</accession>
<protein>
    <submittedName>
        <fullName evidence="1">Neck protein</fullName>
    </submittedName>
</protein>
<reference evidence="1" key="1">
    <citation type="submission" date="2022-05" db="EMBL/GenBank/DDBJ databases">
        <title>Diverse viruses of marine archaea discovered using metagenomics.</title>
        <authorList>
            <person name="Zhou Y."/>
        </authorList>
    </citation>
    <scope>NUCLEOTIDE SEQUENCE</scope>
    <source>
        <strain evidence="1">YSH_354833</strain>
    </source>
</reference>
<organism evidence="1">
    <name type="scientific">Yangshan Harbor Nitrososphaeria virus</name>
    <dbReference type="NCBI Taxonomy" id="2969597"/>
    <lineage>
        <taxon>Viruses</taxon>
        <taxon>Duplodnaviria</taxon>
        <taxon>Heunggongvirae</taxon>
        <taxon>Uroviricota</taxon>
        <taxon>Caudoviricetes</taxon>
    </lineage>
</organism>
<evidence type="ECO:0000313" key="1">
    <source>
        <dbReference type="EMBL" id="UVF62623.1"/>
    </source>
</evidence>
<dbReference type="Pfam" id="PF04883">
    <property type="entry name" value="HK97-gp10_like"/>
    <property type="match status" value="1"/>
</dbReference>
<dbReference type="EMBL" id="ON649703">
    <property type="protein sequence ID" value="UVF62623.1"/>
    <property type="molecule type" value="Genomic_DNA"/>
</dbReference>
<name>A0A976YFE4_9CAUD</name>
<sequence>MVISFDIEGLDRVQQSLRDFNFKAPNIKSRFLDMIGVEALELLKLNTPKDTGNLADSWQLQKTDNEIVIANDQQDLISFITFGTIRHIANPFISRINNQVDNMVMTRLEQALAENHRYFKNLPGGKGRKFQQVGRTSAGFKGGVSFAGRSTMVRAGTGKRQLKRRLSLRRRRGKSVNPARKDVKLG</sequence>